<proteinExistence type="inferred from homology"/>
<keyword evidence="9" id="KW-0106">Calcium</keyword>
<dbReference type="PANTHER" id="PTHR43806:SF11">
    <property type="entry name" value="CEREVISIN-RELATED"/>
    <property type="match status" value="1"/>
</dbReference>
<evidence type="ECO:0000256" key="11">
    <source>
        <dbReference type="RuleBase" id="RU003355"/>
    </source>
</evidence>
<dbReference type="GO" id="GO:0004252">
    <property type="term" value="F:serine-type endopeptidase activity"/>
    <property type="evidence" value="ECO:0007669"/>
    <property type="project" value="UniProtKB-UniRule"/>
</dbReference>
<evidence type="ECO:0000256" key="7">
    <source>
        <dbReference type="ARBA" id="ARBA00022801"/>
    </source>
</evidence>
<dbReference type="PROSITE" id="PS00136">
    <property type="entry name" value="SUBTILASE_ASP"/>
    <property type="match status" value="1"/>
</dbReference>
<dbReference type="Gene3D" id="3.30.70.80">
    <property type="entry name" value="Peptidase S8 propeptide/proteinase inhibitor I9"/>
    <property type="match status" value="1"/>
</dbReference>
<keyword evidence="5 10" id="KW-0645">Protease</keyword>
<dbReference type="EMBL" id="CP026095">
    <property type="protein sequence ID" value="AZV43017.1"/>
    <property type="molecule type" value="Genomic_DNA"/>
</dbReference>
<keyword evidence="8 10" id="KW-0720">Serine protease</keyword>
<dbReference type="InterPro" id="IPR050131">
    <property type="entry name" value="Peptidase_S8_subtilisin-like"/>
</dbReference>
<dbReference type="InterPro" id="IPR023828">
    <property type="entry name" value="Peptidase_S8_Ser-AS"/>
</dbReference>
<dbReference type="Proteomes" id="UP000283095">
    <property type="component" value="Chromosome"/>
</dbReference>
<dbReference type="InterPro" id="IPR000209">
    <property type="entry name" value="Peptidase_S8/S53_dom"/>
</dbReference>
<dbReference type="GO" id="GO:0005576">
    <property type="term" value="C:extracellular region"/>
    <property type="evidence" value="ECO:0007669"/>
    <property type="project" value="UniProtKB-SubCell"/>
</dbReference>
<dbReference type="SUPFAM" id="SSF54897">
    <property type="entry name" value="Protease propeptides/inhibitors"/>
    <property type="match status" value="1"/>
</dbReference>
<dbReference type="InterPro" id="IPR037045">
    <property type="entry name" value="S8pro/Inhibitor_I9_sf"/>
</dbReference>
<comment type="similarity">
    <text evidence="3 10 11">Belongs to the peptidase S8 family.</text>
</comment>
<evidence type="ECO:0000256" key="8">
    <source>
        <dbReference type="ARBA" id="ARBA00022825"/>
    </source>
</evidence>
<evidence type="ECO:0000256" key="2">
    <source>
        <dbReference type="ARBA" id="ARBA00004613"/>
    </source>
</evidence>
<reference evidence="12 13" key="1">
    <citation type="submission" date="2018-01" db="EMBL/GenBank/DDBJ databases">
        <title>Bacillus asahii Genome sequencing and assembly.</title>
        <authorList>
            <person name="Jiang H."/>
            <person name="Feng Y."/>
            <person name="Zhao F."/>
            <person name="Lin X."/>
        </authorList>
    </citation>
    <scope>NUCLEOTIDE SEQUENCE [LARGE SCALE GENOMIC DNA]</scope>
    <source>
        <strain evidence="12 13">OM18</strain>
    </source>
</reference>
<evidence type="ECO:0000256" key="4">
    <source>
        <dbReference type="ARBA" id="ARBA00022525"/>
    </source>
</evidence>
<sequence length="374" mass="39942">MKRKILALVSILLLFITFVHPKIGNAQSMKSYLVGFNNIVNESLISKHGGNVKEKYKSIPVVSAYLTDQAVQSLANDPNVSYIEEDAQVHSLGQEVPWGVPHIHADDVNQLGGTGSGVNIAVMDSGIDYTHQDLNVVGGATFVNGTLSYIDEYGHGTFVAGIVSALNNDLGVVGVASEANLYSIRVLDKYGNGNFSDVISGIEWAISNNIDIINMSFGSNIGSKSLKKAIDKAYNEGILMVAAVGNDGYSKKGNVNYPAKYKYVMGIGAIDQNNIIADFSSNGKEVDLVAPGVLVNSTYINGYAILNGTSMAAPYVTGVASLLMQLNPELSNIAIEEILNQSAEPLGDTDLYGNGLINALNAYQYSQNNVNKFK</sequence>
<dbReference type="Pfam" id="PF00082">
    <property type="entry name" value="Peptidase_S8"/>
    <property type="match status" value="1"/>
</dbReference>
<dbReference type="InterPro" id="IPR023827">
    <property type="entry name" value="Peptidase_S8_Asp-AS"/>
</dbReference>
<dbReference type="GO" id="GO:0006508">
    <property type="term" value="P:proteolysis"/>
    <property type="evidence" value="ECO:0007669"/>
    <property type="project" value="UniProtKB-KW"/>
</dbReference>
<evidence type="ECO:0000313" key="13">
    <source>
        <dbReference type="Proteomes" id="UP000283095"/>
    </source>
</evidence>
<dbReference type="PANTHER" id="PTHR43806">
    <property type="entry name" value="PEPTIDASE S8"/>
    <property type="match status" value="1"/>
</dbReference>
<keyword evidence="6" id="KW-0479">Metal-binding</keyword>
<evidence type="ECO:0000256" key="3">
    <source>
        <dbReference type="ARBA" id="ARBA00011073"/>
    </source>
</evidence>
<organism evidence="12 13">
    <name type="scientific">Peribacillus asahii</name>
    <dbReference type="NCBI Taxonomy" id="228899"/>
    <lineage>
        <taxon>Bacteria</taxon>
        <taxon>Bacillati</taxon>
        <taxon>Bacillota</taxon>
        <taxon>Bacilli</taxon>
        <taxon>Bacillales</taxon>
        <taxon>Bacillaceae</taxon>
        <taxon>Peribacillus</taxon>
    </lineage>
</organism>
<dbReference type="PROSITE" id="PS00137">
    <property type="entry name" value="SUBTILASE_HIS"/>
    <property type="match status" value="1"/>
</dbReference>
<evidence type="ECO:0000256" key="5">
    <source>
        <dbReference type="ARBA" id="ARBA00022670"/>
    </source>
</evidence>
<keyword evidence="4" id="KW-0964">Secreted</keyword>
<protein>
    <submittedName>
        <fullName evidence="12">Prepro-subtilisin ALP I</fullName>
    </submittedName>
</protein>
<keyword evidence="7 10" id="KW-0378">Hydrolase</keyword>
<dbReference type="AlphaFoldDB" id="A0A3T0KRJ6"/>
<dbReference type="PRINTS" id="PR00723">
    <property type="entry name" value="SUBTILISIN"/>
</dbReference>
<feature type="active site" description="Charge relay system" evidence="10">
    <location>
        <position position="124"/>
    </location>
</feature>
<dbReference type="Gene3D" id="3.40.50.200">
    <property type="entry name" value="Peptidase S8/S53 domain"/>
    <property type="match status" value="1"/>
</dbReference>
<evidence type="ECO:0000256" key="9">
    <source>
        <dbReference type="ARBA" id="ARBA00022837"/>
    </source>
</evidence>
<dbReference type="PROSITE" id="PS00138">
    <property type="entry name" value="SUBTILASE_SER"/>
    <property type="match status" value="1"/>
</dbReference>
<dbReference type="InterPro" id="IPR036852">
    <property type="entry name" value="Peptidase_S8/S53_dom_sf"/>
</dbReference>
<dbReference type="RefSeq" id="WP_164853199.1">
    <property type="nucleotide sequence ID" value="NZ_CP026095.1"/>
</dbReference>
<dbReference type="InterPro" id="IPR015500">
    <property type="entry name" value="Peptidase_S8_subtilisin-rel"/>
</dbReference>
<feature type="active site" description="Charge relay system" evidence="10">
    <location>
        <position position="310"/>
    </location>
</feature>
<evidence type="ECO:0000256" key="1">
    <source>
        <dbReference type="ARBA" id="ARBA00001913"/>
    </source>
</evidence>
<dbReference type="KEGG" id="pasa:BAOM_2408"/>
<dbReference type="CDD" id="cd07477">
    <property type="entry name" value="Peptidases_S8_Subtilisin_subset"/>
    <property type="match status" value="1"/>
</dbReference>
<dbReference type="SUPFAM" id="SSF52743">
    <property type="entry name" value="Subtilisin-like"/>
    <property type="match status" value="1"/>
</dbReference>
<evidence type="ECO:0000256" key="10">
    <source>
        <dbReference type="PROSITE-ProRule" id="PRU01240"/>
    </source>
</evidence>
<dbReference type="PROSITE" id="PS51892">
    <property type="entry name" value="SUBTILASE"/>
    <property type="match status" value="1"/>
</dbReference>
<gene>
    <name evidence="12" type="primary">aprE</name>
    <name evidence="12" type="ORF">BAOM_2408</name>
</gene>
<evidence type="ECO:0000313" key="12">
    <source>
        <dbReference type="EMBL" id="AZV43017.1"/>
    </source>
</evidence>
<comment type="cofactor">
    <cofactor evidence="1">
        <name>Ca(2+)</name>
        <dbReference type="ChEBI" id="CHEBI:29108"/>
    </cofactor>
</comment>
<evidence type="ECO:0000256" key="6">
    <source>
        <dbReference type="ARBA" id="ARBA00022723"/>
    </source>
</evidence>
<dbReference type="GO" id="GO:0046872">
    <property type="term" value="F:metal ion binding"/>
    <property type="evidence" value="ECO:0007669"/>
    <property type="project" value="UniProtKB-KW"/>
</dbReference>
<accession>A0A3T0KRJ6</accession>
<name>A0A3T0KRJ6_9BACI</name>
<feature type="active site" description="Charge relay system" evidence="10">
    <location>
        <position position="155"/>
    </location>
</feature>
<comment type="subcellular location">
    <subcellularLocation>
        <location evidence="2">Secreted</location>
    </subcellularLocation>
</comment>
<dbReference type="InterPro" id="IPR034202">
    <property type="entry name" value="Subtilisin_Carlsberg-like"/>
</dbReference>
<dbReference type="InterPro" id="IPR022398">
    <property type="entry name" value="Peptidase_S8_His-AS"/>
</dbReference>